<feature type="domain" description="U-box" evidence="1">
    <location>
        <begin position="34"/>
        <end position="113"/>
    </location>
</feature>
<dbReference type="AlphaFoldDB" id="A0A199VEL2"/>
<dbReference type="Pfam" id="PF25598">
    <property type="entry name" value="ARM_PUB"/>
    <property type="match status" value="1"/>
</dbReference>
<proteinExistence type="predicted"/>
<gene>
    <name evidence="2" type="ORF">ACMD2_27460</name>
</gene>
<protein>
    <submittedName>
        <fullName evidence="2">U-box domain-containing protein 30</fullName>
    </submittedName>
</protein>
<accession>A0A199VEL2</accession>
<evidence type="ECO:0000313" key="2">
    <source>
        <dbReference type="EMBL" id="OAY75458.1"/>
    </source>
</evidence>
<dbReference type="Proteomes" id="UP000092600">
    <property type="component" value="Unassembled WGS sequence"/>
</dbReference>
<evidence type="ECO:0000259" key="1">
    <source>
        <dbReference type="Pfam" id="PF25598"/>
    </source>
</evidence>
<evidence type="ECO:0000313" key="3">
    <source>
        <dbReference type="Proteomes" id="UP000092600"/>
    </source>
</evidence>
<dbReference type="InterPro" id="IPR058678">
    <property type="entry name" value="ARM_PUB"/>
</dbReference>
<dbReference type="STRING" id="4615.A0A199VEL2"/>
<sequence length="113" mass="11700">MLSILVTVSAVPTLLKVSNSNAANVAGSPGGVGELLEPTLGIVDQLGTVLEGWGTLKECPRTIPCAVHALMRVSEPCTHVAFNVLWAVCKLAPEECVPTPVEAGLAAKLMLVI</sequence>
<reference evidence="2 3" key="1">
    <citation type="journal article" date="2016" name="DNA Res.">
        <title>The draft genome of MD-2 pineapple using hybrid error correction of long reads.</title>
        <authorList>
            <person name="Redwan R.M."/>
            <person name="Saidin A."/>
            <person name="Kumar S.V."/>
        </authorList>
    </citation>
    <scope>NUCLEOTIDE SEQUENCE [LARGE SCALE GENOMIC DNA]</scope>
    <source>
        <strain evidence="3">cv. MD2</strain>
        <tissue evidence="2">Leaf</tissue>
    </source>
</reference>
<comment type="caution">
    <text evidence="2">The sequence shown here is derived from an EMBL/GenBank/DDBJ whole genome shotgun (WGS) entry which is preliminary data.</text>
</comment>
<organism evidence="2 3">
    <name type="scientific">Ananas comosus</name>
    <name type="common">Pineapple</name>
    <name type="synonym">Ananas ananas</name>
    <dbReference type="NCBI Taxonomy" id="4615"/>
    <lineage>
        <taxon>Eukaryota</taxon>
        <taxon>Viridiplantae</taxon>
        <taxon>Streptophyta</taxon>
        <taxon>Embryophyta</taxon>
        <taxon>Tracheophyta</taxon>
        <taxon>Spermatophyta</taxon>
        <taxon>Magnoliopsida</taxon>
        <taxon>Liliopsida</taxon>
        <taxon>Poales</taxon>
        <taxon>Bromeliaceae</taxon>
        <taxon>Bromelioideae</taxon>
        <taxon>Ananas</taxon>
    </lineage>
</organism>
<name>A0A199VEL2_ANACO</name>
<dbReference type="EMBL" id="LSRQ01002094">
    <property type="protein sequence ID" value="OAY75458.1"/>
    <property type="molecule type" value="Genomic_DNA"/>
</dbReference>